<evidence type="ECO:0000313" key="2">
    <source>
        <dbReference type="Proteomes" id="UP000619293"/>
    </source>
</evidence>
<proteinExistence type="predicted"/>
<comment type="caution">
    <text evidence="1">The sequence shown here is derived from an EMBL/GenBank/DDBJ whole genome shotgun (WGS) entry which is preliminary data.</text>
</comment>
<dbReference type="Proteomes" id="UP000619293">
    <property type="component" value="Unassembled WGS sequence"/>
</dbReference>
<organism evidence="1 2">
    <name type="scientific">Catellatospora chokoriensis</name>
    <dbReference type="NCBI Taxonomy" id="310353"/>
    <lineage>
        <taxon>Bacteria</taxon>
        <taxon>Bacillati</taxon>
        <taxon>Actinomycetota</taxon>
        <taxon>Actinomycetes</taxon>
        <taxon>Micromonosporales</taxon>
        <taxon>Micromonosporaceae</taxon>
        <taxon>Catellatospora</taxon>
    </lineage>
</organism>
<evidence type="ECO:0000313" key="1">
    <source>
        <dbReference type="EMBL" id="GIF94530.1"/>
    </source>
</evidence>
<dbReference type="EMBL" id="BONG01000102">
    <property type="protein sequence ID" value="GIF94530.1"/>
    <property type="molecule type" value="Genomic_DNA"/>
</dbReference>
<protein>
    <submittedName>
        <fullName evidence="1">Uncharacterized protein</fullName>
    </submittedName>
</protein>
<sequence length="75" mass="8231">MTTALALRPPTLRSAADLDDAALRVELAHAHAVGSAASLRVIPRDRAMLQTRLAELDAEYLRRFPAAAATWPWPR</sequence>
<accession>A0A8J3KC79</accession>
<dbReference type="RefSeq" id="WP_191844481.1">
    <property type="nucleotide sequence ID" value="NZ_BAAALB010000061.1"/>
</dbReference>
<name>A0A8J3KC79_9ACTN</name>
<keyword evidence="2" id="KW-1185">Reference proteome</keyword>
<dbReference type="AlphaFoldDB" id="A0A8J3KC79"/>
<gene>
    <name evidence="1" type="ORF">Cch02nite_79740</name>
</gene>
<reference evidence="1 2" key="1">
    <citation type="submission" date="2021-01" db="EMBL/GenBank/DDBJ databases">
        <title>Whole genome shotgun sequence of Catellatospora chokoriensis NBRC 107358.</title>
        <authorList>
            <person name="Komaki H."/>
            <person name="Tamura T."/>
        </authorList>
    </citation>
    <scope>NUCLEOTIDE SEQUENCE [LARGE SCALE GENOMIC DNA]</scope>
    <source>
        <strain evidence="1 2">NBRC 107358</strain>
    </source>
</reference>